<evidence type="ECO:0000313" key="3">
    <source>
        <dbReference type="EMBL" id="VDN09898.1"/>
    </source>
</evidence>
<dbReference type="OrthoDB" id="6132759at2759"/>
<evidence type="ECO:0000256" key="2">
    <source>
        <dbReference type="SAM" id="Phobius"/>
    </source>
</evidence>
<keyword evidence="2" id="KW-0472">Membrane</keyword>
<feature type="transmembrane region" description="Helical" evidence="2">
    <location>
        <begin position="64"/>
        <end position="85"/>
    </location>
</feature>
<organism evidence="3 4">
    <name type="scientific">Dibothriocephalus latus</name>
    <name type="common">Fish tapeworm</name>
    <name type="synonym">Diphyllobothrium latum</name>
    <dbReference type="NCBI Taxonomy" id="60516"/>
    <lineage>
        <taxon>Eukaryota</taxon>
        <taxon>Metazoa</taxon>
        <taxon>Spiralia</taxon>
        <taxon>Lophotrochozoa</taxon>
        <taxon>Platyhelminthes</taxon>
        <taxon>Cestoda</taxon>
        <taxon>Eucestoda</taxon>
        <taxon>Diphyllobothriidea</taxon>
        <taxon>Diphyllobothriidae</taxon>
        <taxon>Dibothriocephalus</taxon>
    </lineage>
</organism>
<feature type="region of interest" description="Disordered" evidence="1">
    <location>
        <begin position="9"/>
        <end position="28"/>
    </location>
</feature>
<gene>
    <name evidence="3" type="ORF">DILT_LOCUS5729</name>
</gene>
<dbReference type="Proteomes" id="UP000281553">
    <property type="component" value="Unassembled WGS sequence"/>
</dbReference>
<dbReference type="EMBL" id="UYRU01048018">
    <property type="protein sequence ID" value="VDN09898.1"/>
    <property type="molecule type" value="Genomic_DNA"/>
</dbReference>
<protein>
    <submittedName>
        <fullName evidence="3">Uncharacterized protein</fullName>
    </submittedName>
</protein>
<evidence type="ECO:0000313" key="4">
    <source>
        <dbReference type="Proteomes" id="UP000281553"/>
    </source>
</evidence>
<sequence length="161" mass="17385">MSIGGILRNTVADVPGRRPSTENCPVPGTTTLVPQMTTLAPNMSATPAPAPMPDRGFSFYDLSFLWLTAFALVIGFVVASIVSLISGMNTKKPIRQSLMASQAVAFYNCFRHCRPAQSYDDSALLVSIKFTIQPTEGLRSALAKTYSESSQNFLDACISIQ</sequence>
<keyword evidence="4" id="KW-1185">Reference proteome</keyword>
<evidence type="ECO:0000256" key="1">
    <source>
        <dbReference type="SAM" id="MobiDB-lite"/>
    </source>
</evidence>
<proteinExistence type="predicted"/>
<reference evidence="3 4" key="1">
    <citation type="submission" date="2018-11" db="EMBL/GenBank/DDBJ databases">
        <authorList>
            <consortium name="Pathogen Informatics"/>
        </authorList>
    </citation>
    <scope>NUCLEOTIDE SEQUENCE [LARGE SCALE GENOMIC DNA]</scope>
</reference>
<keyword evidence="2" id="KW-1133">Transmembrane helix</keyword>
<dbReference type="AlphaFoldDB" id="A0A3P7LJ19"/>
<keyword evidence="2" id="KW-0812">Transmembrane</keyword>
<accession>A0A3P7LJ19</accession>
<name>A0A3P7LJ19_DIBLA</name>